<evidence type="ECO:0000256" key="7">
    <source>
        <dbReference type="ARBA" id="ARBA00023159"/>
    </source>
</evidence>
<dbReference type="GO" id="GO:0008270">
    <property type="term" value="F:zinc ion binding"/>
    <property type="evidence" value="ECO:0007669"/>
    <property type="project" value="InterPro"/>
</dbReference>
<dbReference type="GO" id="GO:0005634">
    <property type="term" value="C:nucleus"/>
    <property type="evidence" value="ECO:0007669"/>
    <property type="project" value="UniProtKB-SubCell"/>
</dbReference>
<keyword evidence="3" id="KW-0862">Zinc</keyword>
<dbReference type="AlphaFoldDB" id="A0AAD6N0W5"/>
<dbReference type="PROSITE" id="PS50048">
    <property type="entry name" value="ZN2_CY6_FUNGAL_2"/>
    <property type="match status" value="1"/>
</dbReference>
<feature type="compositionally biased region" description="Polar residues" evidence="10">
    <location>
        <begin position="1"/>
        <end position="12"/>
    </location>
</feature>
<evidence type="ECO:0000313" key="12">
    <source>
        <dbReference type="EMBL" id="KAJ5740606.1"/>
    </source>
</evidence>
<dbReference type="FunFam" id="4.10.240.10:FF:000005">
    <property type="entry name" value="Quinic acid utilization activator"/>
    <property type="match status" value="1"/>
</dbReference>
<feature type="domain" description="Zn(2)-C6 fungal-type" evidence="11">
    <location>
        <begin position="46"/>
        <end position="76"/>
    </location>
</feature>
<feature type="compositionally biased region" description="Polar residues" evidence="10">
    <location>
        <begin position="671"/>
        <end position="692"/>
    </location>
</feature>
<evidence type="ECO:0000313" key="13">
    <source>
        <dbReference type="Proteomes" id="UP001215712"/>
    </source>
</evidence>
<dbReference type="GO" id="GO:0045944">
    <property type="term" value="P:positive regulation of transcription by RNA polymerase II"/>
    <property type="evidence" value="ECO:0007669"/>
    <property type="project" value="TreeGrafter"/>
</dbReference>
<dbReference type="InterPro" id="IPR036864">
    <property type="entry name" value="Zn2-C6_fun-type_DNA-bd_sf"/>
</dbReference>
<dbReference type="GO" id="GO:0003677">
    <property type="term" value="F:DNA binding"/>
    <property type="evidence" value="ECO:0007669"/>
    <property type="project" value="UniProtKB-KW"/>
</dbReference>
<feature type="compositionally biased region" description="Polar residues" evidence="10">
    <location>
        <begin position="917"/>
        <end position="929"/>
    </location>
</feature>
<dbReference type="InterPro" id="IPR007219">
    <property type="entry name" value="XnlR_reg_dom"/>
</dbReference>
<feature type="compositionally biased region" description="Pro residues" evidence="10">
    <location>
        <begin position="798"/>
        <end position="812"/>
    </location>
</feature>
<proteinExistence type="predicted"/>
<feature type="region of interest" description="Disordered" evidence="10">
    <location>
        <begin position="667"/>
        <end position="844"/>
    </location>
</feature>
<comment type="caution">
    <text evidence="12">The sequence shown here is derived from an EMBL/GenBank/DDBJ whole genome shotgun (WGS) entry which is preliminary data.</text>
</comment>
<dbReference type="SMART" id="SM00066">
    <property type="entry name" value="GAL4"/>
    <property type="match status" value="1"/>
</dbReference>
<keyword evidence="8" id="KW-0804">Transcription</keyword>
<evidence type="ECO:0000256" key="2">
    <source>
        <dbReference type="ARBA" id="ARBA00022723"/>
    </source>
</evidence>
<dbReference type="SMART" id="SM00906">
    <property type="entry name" value="Fungal_trans"/>
    <property type="match status" value="1"/>
</dbReference>
<feature type="compositionally biased region" description="Low complexity" evidence="10">
    <location>
        <begin position="751"/>
        <end position="764"/>
    </location>
</feature>
<protein>
    <recommendedName>
        <fullName evidence="11">Zn(2)-C6 fungal-type domain-containing protein</fullName>
    </recommendedName>
</protein>
<accession>A0AAD6N0W5</accession>
<sequence length="929" mass="101723">MSSDPRQATGASGKSKRRWTDPDDDGKMNGPEDSAAQPKRQRVSRACDSCRSKKDKCDGVQPVCSTCASLCRPCTYKANPKKRGLPTGYIRSLELLWGLVFQKIQGSEDVMRALMRSINLPSHLATMGKEAEGSDTLLSSFKNSTVLRDIERMLVVLEQPEEERDRSLQAYSEGDTPLDVDGILASSEAQEWQIPEGLEARETPFPGVSPSRMSMISSAPRPAAYRTRDSGVQTTSSDEFHSPTLAISLNADDPRAISTNSPLQIPYNAWPLLDIYFSYTQCWFPILEKHDILRTAFQYTEGDVYMTRSAPGSGDHAALWAVLTLASLQDASITARESDPQNTRINPSLLYNTARDLIPVETGPFEVGHVQALLILSLIKFGQQEWTAAWMLVGHSVRIAQTLGLDQPSFPSLSSRSPEQGKQLGRAKHVFLGCFVLETLIAEQTSQCPSLRRNDLARVGSINEDGLEEWHPWEDMTGLRPTQASRASMQRGPLHALSTFNRLVSLVSILNELCCYKQDPTVSRSQLESLELNLQRWAAALPKSYRVDLQSLPIKLASPHIFGLEMTYQSIVSALSLQIAARESDQNIPETPHKARAIDSSQRLIHCLQVYLETYSLSATTPIFGMILKYCLPRSFSRDLVSDVELGLRNKIQSFSSHLVQLWSVSDRPPTGQTIGQRSQGTMASPATSHQPDLSAHEDPTLSHVLPPASTPRHLSGSDGHPPGSAHPTSTPDPFLSTPWLRATQTIDDGSTSLLPTPTPSLTTVGGASEVSAQPGHMDAGLGSSLRQSTSAPSKSHPGPPMIPDLAPPYPPGAQYHQPYQDPSLGLSPFVDMDGYGPPPRRQQRIAPDLDALFDELASLDGAEKPDNQPEFMQNLGFVADPGVPEMYSFSSQIEPFLLAQHQIPSNGTPGVRRESQSISMSGTPKRSV</sequence>
<dbReference type="Gene3D" id="4.10.240.10">
    <property type="entry name" value="Zn(2)-C6 fungal-type DNA-binding domain"/>
    <property type="match status" value="1"/>
</dbReference>
<dbReference type="GO" id="GO:0000981">
    <property type="term" value="F:DNA-binding transcription factor activity, RNA polymerase II-specific"/>
    <property type="evidence" value="ECO:0007669"/>
    <property type="project" value="InterPro"/>
</dbReference>
<dbReference type="PROSITE" id="PS00463">
    <property type="entry name" value="ZN2_CY6_FUNGAL_1"/>
    <property type="match status" value="1"/>
</dbReference>
<evidence type="ECO:0000256" key="8">
    <source>
        <dbReference type="ARBA" id="ARBA00023163"/>
    </source>
</evidence>
<evidence type="ECO:0000256" key="10">
    <source>
        <dbReference type="SAM" id="MobiDB-lite"/>
    </source>
</evidence>
<dbReference type="InterPro" id="IPR001138">
    <property type="entry name" value="Zn2Cys6_DnaBD"/>
</dbReference>
<evidence type="ECO:0000256" key="1">
    <source>
        <dbReference type="ARBA" id="ARBA00004123"/>
    </source>
</evidence>
<dbReference type="Pfam" id="PF04082">
    <property type="entry name" value="Fungal_trans"/>
    <property type="match status" value="1"/>
</dbReference>
<dbReference type="PANTHER" id="PTHR47655">
    <property type="entry name" value="QUINIC ACID UTILIZATION ACTIVATOR"/>
    <property type="match status" value="1"/>
</dbReference>
<feature type="region of interest" description="Disordered" evidence="10">
    <location>
        <begin position="902"/>
        <end position="929"/>
    </location>
</feature>
<dbReference type="InterPro" id="IPR052783">
    <property type="entry name" value="Metabolic/Drug-Res_Regulator"/>
</dbReference>
<evidence type="ECO:0000256" key="6">
    <source>
        <dbReference type="ARBA" id="ARBA00023125"/>
    </source>
</evidence>
<feature type="region of interest" description="Disordered" evidence="10">
    <location>
        <begin position="220"/>
        <end position="239"/>
    </location>
</feature>
<dbReference type="SUPFAM" id="SSF57701">
    <property type="entry name" value="Zn2/Cys6 DNA-binding domain"/>
    <property type="match status" value="1"/>
</dbReference>
<reference evidence="12" key="1">
    <citation type="journal article" date="2023" name="IMA Fungus">
        <title>Comparative genomic study of the Penicillium genus elucidates a diverse pangenome and 15 lateral gene transfer events.</title>
        <authorList>
            <person name="Petersen C."/>
            <person name="Sorensen T."/>
            <person name="Nielsen M.R."/>
            <person name="Sondergaard T.E."/>
            <person name="Sorensen J.L."/>
            <person name="Fitzpatrick D.A."/>
            <person name="Frisvad J.C."/>
            <person name="Nielsen K.L."/>
        </authorList>
    </citation>
    <scope>NUCLEOTIDE SEQUENCE</scope>
    <source>
        <strain evidence="12">IBT 17514</strain>
    </source>
</reference>
<dbReference type="EMBL" id="JAQJAN010000001">
    <property type="protein sequence ID" value="KAJ5740606.1"/>
    <property type="molecule type" value="Genomic_DNA"/>
</dbReference>
<dbReference type="Pfam" id="PF00172">
    <property type="entry name" value="Zn_clus"/>
    <property type="match status" value="1"/>
</dbReference>
<keyword evidence="2" id="KW-0479">Metal-binding</keyword>
<evidence type="ECO:0000256" key="4">
    <source>
        <dbReference type="ARBA" id="ARBA00022911"/>
    </source>
</evidence>
<dbReference type="CDD" id="cd00067">
    <property type="entry name" value="GAL4"/>
    <property type="match status" value="1"/>
</dbReference>
<keyword evidence="5" id="KW-0805">Transcription regulation</keyword>
<feature type="compositionally biased region" description="Polar residues" evidence="10">
    <location>
        <begin position="785"/>
        <end position="794"/>
    </location>
</feature>
<keyword evidence="9" id="KW-0539">Nucleus</keyword>
<feature type="compositionally biased region" description="Basic and acidic residues" evidence="10">
    <location>
        <begin position="18"/>
        <end position="27"/>
    </location>
</feature>
<evidence type="ECO:0000259" key="11">
    <source>
        <dbReference type="PROSITE" id="PS50048"/>
    </source>
</evidence>
<name>A0AAD6N0W5_9EURO</name>
<keyword evidence="13" id="KW-1185">Reference proteome</keyword>
<dbReference type="Proteomes" id="UP001215712">
    <property type="component" value="Unassembled WGS sequence"/>
</dbReference>
<evidence type="ECO:0000256" key="9">
    <source>
        <dbReference type="ARBA" id="ARBA00023242"/>
    </source>
</evidence>
<comment type="subcellular location">
    <subcellularLocation>
        <location evidence="1">Nucleus</location>
    </subcellularLocation>
</comment>
<keyword evidence="6" id="KW-0238">DNA-binding</keyword>
<evidence type="ECO:0000256" key="3">
    <source>
        <dbReference type="ARBA" id="ARBA00022833"/>
    </source>
</evidence>
<reference evidence="12" key="2">
    <citation type="submission" date="2023-01" db="EMBL/GenBank/DDBJ databases">
        <authorList>
            <person name="Petersen C."/>
        </authorList>
    </citation>
    <scope>NUCLEOTIDE SEQUENCE</scope>
    <source>
        <strain evidence="12">IBT 17514</strain>
    </source>
</reference>
<dbReference type="CDD" id="cd12148">
    <property type="entry name" value="fungal_TF_MHR"/>
    <property type="match status" value="1"/>
</dbReference>
<organism evidence="12 13">
    <name type="scientific">Penicillium malachiteum</name>
    <dbReference type="NCBI Taxonomy" id="1324776"/>
    <lineage>
        <taxon>Eukaryota</taxon>
        <taxon>Fungi</taxon>
        <taxon>Dikarya</taxon>
        <taxon>Ascomycota</taxon>
        <taxon>Pezizomycotina</taxon>
        <taxon>Eurotiomycetes</taxon>
        <taxon>Eurotiomycetidae</taxon>
        <taxon>Eurotiales</taxon>
        <taxon>Aspergillaceae</taxon>
        <taxon>Penicillium</taxon>
    </lineage>
</organism>
<feature type="region of interest" description="Disordered" evidence="10">
    <location>
        <begin position="1"/>
        <end position="43"/>
    </location>
</feature>
<keyword evidence="7" id="KW-0010">Activator</keyword>
<evidence type="ECO:0000256" key="5">
    <source>
        <dbReference type="ARBA" id="ARBA00023015"/>
    </source>
</evidence>
<keyword evidence="4" id="KW-0672">Quinate metabolism</keyword>
<dbReference type="GO" id="GO:0006351">
    <property type="term" value="P:DNA-templated transcription"/>
    <property type="evidence" value="ECO:0007669"/>
    <property type="project" value="InterPro"/>
</dbReference>
<gene>
    <name evidence="12" type="ORF">N7493_000478</name>
</gene>
<dbReference type="PANTHER" id="PTHR47655:SF2">
    <property type="entry name" value="QUINIC ACID UTILIZATION ACTIVATOR"/>
    <property type="match status" value="1"/>
</dbReference>